<accession>A0A286GQF9</accession>
<dbReference type="OrthoDB" id="9803968at2"/>
<dbReference type="NCBIfam" id="TIGR03098">
    <property type="entry name" value="ligase_PEP_1"/>
    <property type="match status" value="1"/>
</dbReference>
<keyword evidence="3" id="KW-0436">Ligase</keyword>
<keyword evidence="4" id="KW-1185">Reference proteome</keyword>
<dbReference type="InterPro" id="IPR017529">
    <property type="entry name" value="AcylCoA_ligase_PEP_1"/>
</dbReference>
<dbReference type="EMBL" id="OCNJ01000007">
    <property type="protein sequence ID" value="SOD97748.1"/>
    <property type="molecule type" value="Genomic_DNA"/>
</dbReference>
<dbReference type="RefSeq" id="WP_097280183.1">
    <property type="nucleotide sequence ID" value="NZ_OCNJ01000007.1"/>
</dbReference>
<evidence type="ECO:0000259" key="2">
    <source>
        <dbReference type="Pfam" id="PF13193"/>
    </source>
</evidence>
<dbReference type="GO" id="GO:0016877">
    <property type="term" value="F:ligase activity, forming carbon-sulfur bonds"/>
    <property type="evidence" value="ECO:0007669"/>
    <property type="project" value="UniProtKB-ARBA"/>
</dbReference>
<dbReference type="InterPro" id="IPR025110">
    <property type="entry name" value="AMP-bd_C"/>
</dbReference>
<dbReference type="InterPro" id="IPR020845">
    <property type="entry name" value="AMP-binding_CS"/>
</dbReference>
<protein>
    <submittedName>
        <fullName evidence="3">Acyl-CoA ligase (AMP-forming), exosortase A-associated</fullName>
    </submittedName>
</protein>
<dbReference type="Gene3D" id="3.40.50.12780">
    <property type="entry name" value="N-terminal domain of ligase-like"/>
    <property type="match status" value="1"/>
</dbReference>
<dbReference type="InterPro" id="IPR050237">
    <property type="entry name" value="ATP-dep_AMP-bd_enzyme"/>
</dbReference>
<reference evidence="4" key="1">
    <citation type="submission" date="2017-09" db="EMBL/GenBank/DDBJ databases">
        <authorList>
            <person name="Varghese N."/>
            <person name="Submissions S."/>
        </authorList>
    </citation>
    <scope>NUCLEOTIDE SEQUENCE [LARGE SCALE GENOMIC DNA]</scope>
    <source>
        <strain evidence="4">USBA 140</strain>
    </source>
</reference>
<dbReference type="AlphaFoldDB" id="A0A286GQF9"/>
<sequence>MHHRLSELILSSALRDPLAVALRCDGESLSYGDLAQAVEAFARGLVAGGLHRRERVAVYLDKRLETVIGCFGAAHAGGVFVPVNPVLKGRQVAHILGDCNVRVLVTSTARLEALRAVLGDCPDLRCIVLVDPPAEMPGGLHGVEVLRWTQVMADGAVGGALPYRVIDADMAAILYTSGSTGLPKGVVLSHRNLLAGAFSVAQYLENGPEDRILSLLPLSFDAGFSQLTTAFAVGARVVLMNYLLPRDAVKAAAAEGVTGITGIPPLWVQLAQCRWPEEATRRLRYIANTGGRMPRPVLDRLRALLPTTRPYLMYGLTEAFRSTYLPPSEVDRRPDSIGKAVPNAEIMVVRKDGTPCAPGEPGELVHRGAFVALGYWNDPERTAARFRPAPGQEAGIPHPEMAVWSGDTVKMDAEGFLYFIGREDEMIKTSGYRTSPTEIEEVLYATGLVGEVVAIGVPHPDLGQAVVVAATGPEGGALDIDALLAAARAELPAYMVPRHVVALETMPRNANGKPDRKGLALAHQDLFRREEA</sequence>
<dbReference type="SUPFAM" id="SSF56801">
    <property type="entry name" value="Acetyl-CoA synthetase-like"/>
    <property type="match status" value="1"/>
</dbReference>
<dbReference type="InterPro" id="IPR000873">
    <property type="entry name" value="AMP-dep_synth/lig_dom"/>
</dbReference>
<feature type="domain" description="AMP-binding enzyme C-terminal" evidence="2">
    <location>
        <begin position="438"/>
        <end position="513"/>
    </location>
</feature>
<dbReference type="InterPro" id="IPR042099">
    <property type="entry name" value="ANL_N_sf"/>
</dbReference>
<dbReference type="PROSITE" id="PS00455">
    <property type="entry name" value="AMP_BINDING"/>
    <property type="match status" value="1"/>
</dbReference>
<feature type="domain" description="AMP-dependent synthetase/ligase" evidence="1">
    <location>
        <begin position="13"/>
        <end position="376"/>
    </location>
</feature>
<dbReference type="PANTHER" id="PTHR43767:SF10">
    <property type="entry name" value="SURFACTIN SYNTHASE SUBUNIT 1"/>
    <property type="match status" value="1"/>
</dbReference>
<proteinExistence type="predicted"/>
<dbReference type="InterPro" id="IPR045851">
    <property type="entry name" value="AMP-bd_C_sf"/>
</dbReference>
<dbReference type="PANTHER" id="PTHR43767">
    <property type="entry name" value="LONG-CHAIN-FATTY-ACID--COA LIGASE"/>
    <property type="match status" value="1"/>
</dbReference>
<dbReference type="Gene3D" id="3.30.300.30">
    <property type="match status" value="1"/>
</dbReference>
<dbReference type="Pfam" id="PF00501">
    <property type="entry name" value="AMP-binding"/>
    <property type="match status" value="1"/>
</dbReference>
<organism evidence="3 4">
    <name type="scientific">Caenispirillum bisanense</name>
    <dbReference type="NCBI Taxonomy" id="414052"/>
    <lineage>
        <taxon>Bacteria</taxon>
        <taxon>Pseudomonadati</taxon>
        <taxon>Pseudomonadota</taxon>
        <taxon>Alphaproteobacteria</taxon>
        <taxon>Rhodospirillales</taxon>
        <taxon>Novispirillaceae</taxon>
        <taxon>Caenispirillum</taxon>
    </lineage>
</organism>
<evidence type="ECO:0000259" key="1">
    <source>
        <dbReference type="Pfam" id="PF00501"/>
    </source>
</evidence>
<dbReference type="Proteomes" id="UP000219621">
    <property type="component" value="Unassembled WGS sequence"/>
</dbReference>
<evidence type="ECO:0000313" key="3">
    <source>
        <dbReference type="EMBL" id="SOD97748.1"/>
    </source>
</evidence>
<dbReference type="Pfam" id="PF13193">
    <property type="entry name" value="AMP-binding_C"/>
    <property type="match status" value="1"/>
</dbReference>
<gene>
    <name evidence="3" type="ORF">SAMN05421508_10769</name>
</gene>
<evidence type="ECO:0000313" key="4">
    <source>
        <dbReference type="Proteomes" id="UP000219621"/>
    </source>
</evidence>
<name>A0A286GQF9_9PROT</name>